<keyword evidence="2" id="KW-1185">Reference proteome</keyword>
<proteinExistence type="predicted"/>
<gene>
    <name evidence="1" type="ORF">SNEC2469_LOCUS10310</name>
</gene>
<reference evidence="1" key="1">
    <citation type="submission" date="2021-02" db="EMBL/GenBank/DDBJ databases">
        <authorList>
            <person name="Dougan E. K."/>
            <person name="Rhodes N."/>
            <person name="Thang M."/>
            <person name="Chan C."/>
        </authorList>
    </citation>
    <scope>NUCLEOTIDE SEQUENCE</scope>
</reference>
<dbReference type="EMBL" id="CAJNJA010016454">
    <property type="protein sequence ID" value="CAE7381090.1"/>
    <property type="molecule type" value="Genomic_DNA"/>
</dbReference>
<dbReference type="AlphaFoldDB" id="A0A812QFH5"/>
<organism evidence="1 2">
    <name type="scientific">Symbiodinium necroappetens</name>
    <dbReference type="NCBI Taxonomy" id="1628268"/>
    <lineage>
        <taxon>Eukaryota</taxon>
        <taxon>Sar</taxon>
        <taxon>Alveolata</taxon>
        <taxon>Dinophyceae</taxon>
        <taxon>Suessiales</taxon>
        <taxon>Symbiodiniaceae</taxon>
        <taxon>Symbiodinium</taxon>
    </lineage>
</organism>
<dbReference type="Proteomes" id="UP000601435">
    <property type="component" value="Unassembled WGS sequence"/>
</dbReference>
<sequence length="208" mass="22915">MNRNAAVQFGSLVSPDDGEFEAYLRNALKVTGFNWYCALSHVPMSSVMLWRALLATAWDVMEAKTILQPGTGAFLLYGALFGIRVASPVATSSCNGPILDDIERSVRYLIREGKTLALVRVTIFKSRAQRSGNRAVRGHSREAATFMPKACLAYVGASHVEAAQRHQWRAIRSLVVAGGKRALALVDKLVQPRAEVRAAWQEHPPKLR</sequence>
<name>A0A812QFH5_9DINO</name>
<protein>
    <submittedName>
        <fullName evidence="1">Uncharacterized protein</fullName>
    </submittedName>
</protein>
<dbReference type="OrthoDB" id="415670at2759"/>
<evidence type="ECO:0000313" key="1">
    <source>
        <dbReference type="EMBL" id="CAE7381090.1"/>
    </source>
</evidence>
<evidence type="ECO:0000313" key="2">
    <source>
        <dbReference type="Proteomes" id="UP000601435"/>
    </source>
</evidence>
<comment type="caution">
    <text evidence="1">The sequence shown here is derived from an EMBL/GenBank/DDBJ whole genome shotgun (WGS) entry which is preliminary data.</text>
</comment>
<accession>A0A812QFH5</accession>